<dbReference type="Pfam" id="PF01545">
    <property type="entry name" value="Cation_efflux"/>
    <property type="match status" value="1"/>
</dbReference>
<dbReference type="InterPro" id="IPR036837">
    <property type="entry name" value="Cation_efflux_CTD_sf"/>
</dbReference>
<evidence type="ECO:0000256" key="4">
    <source>
        <dbReference type="ARBA" id="ARBA00022692"/>
    </source>
</evidence>
<evidence type="ECO:0000256" key="9">
    <source>
        <dbReference type="SAM" id="Phobius"/>
    </source>
</evidence>
<organism evidence="12 13">
    <name type="scientific">Branchiibius hedensis</name>
    <dbReference type="NCBI Taxonomy" id="672460"/>
    <lineage>
        <taxon>Bacteria</taxon>
        <taxon>Bacillati</taxon>
        <taxon>Actinomycetota</taxon>
        <taxon>Actinomycetes</taxon>
        <taxon>Micrococcales</taxon>
        <taxon>Dermacoccaceae</taxon>
        <taxon>Branchiibius</taxon>
    </lineage>
</organism>
<evidence type="ECO:0000256" key="1">
    <source>
        <dbReference type="ARBA" id="ARBA00004141"/>
    </source>
</evidence>
<dbReference type="AlphaFoldDB" id="A0A2Y9BUG5"/>
<dbReference type="Proteomes" id="UP000250028">
    <property type="component" value="Unassembled WGS sequence"/>
</dbReference>
<comment type="subcellular location">
    <subcellularLocation>
        <location evidence="1">Membrane</location>
        <topology evidence="1">Multi-pass membrane protein</topology>
    </subcellularLocation>
</comment>
<feature type="transmembrane region" description="Helical" evidence="9">
    <location>
        <begin position="179"/>
        <end position="197"/>
    </location>
</feature>
<keyword evidence="5 9" id="KW-1133">Transmembrane helix</keyword>
<keyword evidence="13" id="KW-1185">Reference proteome</keyword>
<feature type="transmembrane region" description="Helical" evidence="9">
    <location>
        <begin position="36"/>
        <end position="57"/>
    </location>
</feature>
<dbReference type="Gene3D" id="1.20.1510.10">
    <property type="entry name" value="Cation efflux protein transmembrane domain"/>
    <property type="match status" value="1"/>
</dbReference>
<dbReference type="PANTHER" id="PTHR11562">
    <property type="entry name" value="CATION EFFLUX PROTEIN/ ZINC TRANSPORTER"/>
    <property type="match status" value="1"/>
</dbReference>
<keyword evidence="7 9" id="KW-0472">Membrane</keyword>
<keyword evidence="4 9" id="KW-0812">Transmembrane</keyword>
<name>A0A2Y9BUG5_9MICO</name>
<feature type="domain" description="Cation efflux protein transmembrane" evidence="10">
    <location>
        <begin position="37"/>
        <end position="228"/>
    </location>
</feature>
<dbReference type="Pfam" id="PF16916">
    <property type="entry name" value="ZT_dimer"/>
    <property type="match status" value="1"/>
</dbReference>
<dbReference type="InterPro" id="IPR002524">
    <property type="entry name" value="Cation_efflux"/>
</dbReference>
<dbReference type="PANTHER" id="PTHR11562:SF17">
    <property type="entry name" value="RE54080P-RELATED"/>
    <property type="match status" value="1"/>
</dbReference>
<sequence>MSVCSGADPHGATEAAPAHSHDGHAHAISADADRRYLWIALALLSTFMIGEVITAFISGSLALLSDAAHMLSDVAAIGAALWAMHLAAQPARGKWTFGWKRAEILSAAGNGITLLVLAVILGFEAIRRLIDPPQVTGGLVLVVALVGMVVNIAAAASMARANRSSLNVEGAYQHVLTDLYGFIGTAIAALVILLTGWMRADAVASLVVVALMLRAGWALTRDSGRVLMEAAPSEVDLRDVTAHLLEPEHVVSVHDLHVWTVTSSLPALSAHVVVEDECFSDGHSARLLDELQACIAGHFDVEHSTFQVEPVSHADHESTAHAH</sequence>
<feature type="transmembrane region" description="Helical" evidence="9">
    <location>
        <begin position="135"/>
        <end position="158"/>
    </location>
</feature>
<evidence type="ECO:0000256" key="8">
    <source>
        <dbReference type="SAM" id="MobiDB-lite"/>
    </source>
</evidence>
<feature type="transmembrane region" description="Helical" evidence="9">
    <location>
        <begin position="104"/>
        <end position="123"/>
    </location>
</feature>
<gene>
    <name evidence="12" type="ORF">SAMN04489750_3039</name>
</gene>
<dbReference type="NCBIfam" id="TIGR01297">
    <property type="entry name" value="CDF"/>
    <property type="match status" value="1"/>
</dbReference>
<dbReference type="SUPFAM" id="SSF160240">
    <property type="entry name" value="Cation efflux protein cytoplasmic domain-like"/>
    <property type="match status" value="1"/>
</dbReference>
<keyword evidence="6" id="KW-0406">Ion transport</keyword>
<dbReference type="InterPro" id="IPR027469">
    <property type="entry name" value="Cation_efflux_TMD_sf"/>
</dbReference>
<keyword evidence="3" id="KW-0813">Transport</keyword>
<evidence type="ECO:0000256" key="7">
    <source>
        <dbReference type="ARBA" id="ARBA00023136"/>
    </source>
</evidence>
<dbReference type="OrthoDB" id="9809646at2"/>
<accession>A0A2Y9BUG5</accession>
<evidence type="ECO:0000256" key="5">
    <source>
        <dbReference type="ARBA" id="ARBA00022989"/>
    </source>
</evidence>
<evidence type="ECO:0000256" key="2">
    <source>
        <dbReference type="ARBA" id="ARBA00008873"/>
    </source>
</evidence>
<evidence type="ECO:0000256" key="3">
    <source>
        <dbReference type="ARBA" id="ARBA00022448"/>
    </source>
</evidence>
<evidence type="ECO:0000313" key="13">
    <source>
        <dbReference type="Proteomes" id="UP000250028"/>
    </source>
</evidence>
<dbReference type="InterPro" id="IPR050681">
    <property type="entry name" value="CDF/SLC30A"/>
</dbReference>
<feature type="domain" description="Cation efflux protein cytoplasmic" evidence="11">
    <location>
        <begin position="232"/>
        <end position="310"/>
    </location>
</feature>
<dbReference type="GO" id="GO:0005886">
    <property type="term" value="C:plasma membrane"/>
    <property type="evidence" value="ECO:0007669"/>
    <property type="project" value="TreeGrafter"/>
</dbReference>
<reference evidence="13" key="1">
    <citation type="submission" date="2016-10" db="EMBL/GenBank/DDBJ databases">
        <authorList>
            <person name="Varghese N."/>
            <person name="Submissions S."/>
        </authorList>
    </citation>
    <scope>NUCLEOTIDE SEQUENCE [LARGE SCALE GENOMIC DNA]</scope>
    <source>
        <strain evidence="13">DSM 22951</strain>
    </source>
</reference>
<dbReference type="RefSeq" id="WP_109687104.1">
    <property type="nucleotide sequence ID" value="NZ_QGDN01000001.1"/>
</dbReference>
<feature type="transmembrane region" description="Helical" evidence="9">
    <location>
        <begin position="203"/>
        <end position="220"/>
    </location>
</feature>
<evidence type="ECO:0000256" key="6">
    <source>
        <dbReference type="ARBA" id="ARBA00023065"/>
    </source>
</evidence>
<comment type="similarity">
    <text evidence="2">Belongs to the cation diffusion facilitator (CDF) transporter (TC 2.A.4) family. SLC30A subfamily.</text>
</comment>
<evidence type="ECO:0000259" key="11">
    <source>
        <dbReference type="Pfam" id="PF16916"/>
    </source>
</evidence>
<protein>
    <submittedName>
        <fullName evidence="12">Cobalt-zinc-cadmium efflux system protein</fullName>
    </submittedName>
</protein>
<evidence type="ECO:0000259" key="10">
    <source>
        <dbReference type="Pfam" id="PF01545"/>
    </source>
</evidence>
<dbReference type="EMBL" id="UESZ01000001">
    <property type="protein sequence ID" value="SSA35672.1"/>
    <property type="molecule type" value="Genomic_DNA"/>
</dbReference>
<proteinExistence type="inferred from homology"/>
<dbReference type="GO" id="GO:0005385">
    <property type="term" value="F:zinc ion transmembrane transporter activity"/>
    <property type="evidence" value="ECO:0007669"/>
    <property type="project" value="TreeGrafter"/>
</dbReference>
<feature type="region of interest" description="Disordered" evidence="8">
    <location>
        <begin position="1"/>
        <end position="20"/>
    </location>
</feature>
<evidence type="ECO:0000313" key="12">
    <source>
        <dbReference type="EMBL" id="SSA35672.1"/>
    </source>
</evidence>
<dbReference type="InterPro" id="IPR058533">
    <property type="entry name" value="Cation_efflux_TM"/>
</dbReference>
<dbReference type="InterPro" id="IPR027470">
    <property type="entry name" value="Cation_efflux_CTD"/>
</dbReference>
<dbReference type="SUPFAM" id="SSF161111">
    <property type="entry name" value="Cation efflux protein transmembrane domain-like"/>
    <property type="match status" value="1"/>
</dbReference>